<gene>
    <name evidence="1" type="ORF">MNBD_GAMMA11-2910</name>
</gene>
<reference evidence="1" key="1">
    <citation type="submission" date="2018-06" db="EMBL/GenBank/DDBJ databases">
        <authorList>
            <person name="Zhirakovskaya E."/>
        </authorList>
    </citation>
    <scope>NUCLEOTIDE SEQUENCE</scope>
</reference>
<name>A0A3B0X9C7_9ZZZZ</name>
<sequence>MENVIIDHRMLNNDRRSWKADTAFPLMDSEGVLVSEDRRVLPERRGYNIEMVSFEEIELEVLKVAPSRKLTPPL</sequence>
<organism evidence="1">
    <name type="scientific">hydrothermal vent metagenome</name>
    <dbReference type="NCBI Taxonomy" id="652676"/>
    <lineage>
        <taxon>unclassified sequences</taxon>
        <taxon>metagenomes</taxon>
        <taxon>ecological metagenomes</taxon>
    </lineage>
</organism>
<dbReference type="EMBL" id="UOFG01000087">
    <property type="protein sequence ID" value="VAW59527.1"/>
    <property type="molecule type" value="Genomic_DNA"/>
</dbReference>
<accession>A0A3B0X9C7</accession>
<evidence type="ECO:0000313" key="1">
    <source>
        <dbReference type="EMBL" id="VAW59527.1"/>
    </source>
</evidence>
<protein>
    <submittedName>
        <fullName evidence="1">Uncharacterized protein</fullName>
    </submittedName>
</protein>
<dbReference type="AlphaFoldDB" id="A0A3B0X9C7"/>
<proteinExistence type="predicted"/>